<proteinExistence type="predicted"/>
<dbReference type="PROSITE" id="PS50151">
    <property type="entry name" value="UVR"/>
    <property type="match status" value="1"/>
</dbReference>
<dbReference type="Pfam" id="PF02151">
    <property type="entry name" value="UVR"/>
    <property type="match status" value="1"/>
</dbReference>
<dbReference type="AlphaFoldDB" id="A0A938BT03"/>
<organism evidence="2 3">
    <name type="scientific">candidate division WOR-3 bacterium</name>
    <dbReference type="NCBI Taxonomy" id="2052148"/>
    <lineage>
        <taxon>Bacteria</taxon>
        <taxon>Bacteria division WOR-3</taxon>
    </lineage>
</organism>
<name>A0A938BT03_UNCW3</name>
<dbReference type="GO" id="GO:0050897">
    <property type="term" value="F:cobalt ion binding"/>
    <property type="evidence" value="ECO:0007669"/>
    <property type="project" value="TreeGrafter"/>
</dbReference>
<protein>
    <recommendedName>
        <fullName evidence="1">UVR domain-containing protein</fullName>
    </recommendedName>
</protein>
<dbReference type="PIRSF" id="PIRSF015034">
    <property type="entry name" value="YacH"/>
    <property type="match status" value="1"/>
</dbReference>
<evidence type="ECO:0000313" key="2">
    <source>
        <dbReference type="EMBL" id="MBM3330463.1"/>
    </source>
</evidence>
<dbReference type="GO" id="GO:0005507">
    <property type="term" value="F:copper ion binding"/>
    <property type="evidence" value="ECO:0007669"/>
    <property type="project" value="TreeGrafter"/>
</dbReference>
<dbReference type="PANTHER" id="PTHR38430:SF1">
    <property type="entry name" value="PROTEIN-ARGININE KINASE ACTIVATOR PROTEIN"/>
    <property type="match status" value="1"/>
</dbReference>
<dbReference type="GO" id="GO:1990169">
    <property type="term" value="P:stress response to copper ion"/>
    <property type="evidence" value="ECO:0007669"/>
    <property type="project" value="TreeGrafter"/>
</dbReference>
<dbReference type="EMBL" id="VGIR01000004">
    <property type="protein sequence ID" value="MBM3330463.1"/>
    <property type="molecule type" value="Genomic_DNA"/>
</dbReference>
<evidence type="ECO:0000259" key="1">
    <source>
        <dbReference type="PROSITE" id="PS50151"/>
    </source>
</evidence>
<dbReference type="Proteomes" id="UP000779900">
    <property type="component" value="Unassembled WGS sequence"/>
</dbReference>
<sequence>MKACDLCGKGEATMKVSQLDKEGKVTEITICPECARQRGFTEVEKLKANVAEIITELKNRIDEGDSKLICPNCGLSYAEFKRQARLGCAECYTSFHDQLVPLIRRIHDAVQHVGRTASGGRKQAQMKMNVQKLREALSGAIQDEDYEKAAALRDQLRKTEGE</sequence>
<dbReference type="GO" id="GO:0046870">
    <property type="term" value="F:cadmium ion binding"/>
    <property type="evidence" value="ECO:0007669"/>
    <property type="project" value="TreeGrafter"/>
</dbReference>
<reference evidence="2" key="1">
    <citation type="submission" date="2019-03" db="EMBL/GenBank/DDBJ databases">
        <title>Lake Tanganyika Metagenome-Assembled Genomes (MAGs).</title>
        <authorList>
            <person name="Tran P."/>
        </authorList>
    </citation>
    <scope>NUCLEOTIDE SEQUENCE</scope>
    <source>
        <strain evidence="2">K_DeepCast_150m_m2_040</strain>
    </source>
</reference>
<comment type="caution">
    <text evidence="2">The sequence shown here is derived from an EMBL/GenBank/DDBJ whole genome shotgun (WGS) entry which is preliminary data.</text>
</comment>
<dbReference type="PANTHER" id="PTHR38430">
    <property type="entry name" value="PROTEIN-ARGININE KINASE ACTIVATOR PROTEIN"/>
    <property type="match status" value="1"/>
</dbReference>
<dbReference type="GO" id="GO:1990170">
    <property type="term" value="P:stress response to cadmium ion"/>
    <property type="evidence" value="ECO:0007669"/>
    <property type="project" value="TreeGrafter"/>
</dbReference>
<evidence type="ECO:0000313" key="3">
    <source>
        <dbReference type="Proteomes" id="UP000779900"/>
    </source>
</evidence>
<dbReference type="GO" id="GO:0008270">
    <property type="term" value="F:zinc ion binding"/>
    <property type="evidence" value="ECO:0007669"/>
    <property type="project" value="TreeGrafter"/>
</dbReference>
<gene>
    <name evidence="2" type="ORF">FJY68_01270</name>
</gene>
<accession>A0A938BT03</accession>
<dbReference type="InterPro" id="IPR001943">
    <property type="entry name" value="UVR_dom"/>
</dbReference>
<feature type="domain" description="UVR" evidence="1">
    <location>
        <begin position="127"/>
        <end position="162"/>
    </location>
</feature>
<dbReference type="InterPro" id="IPR025542">
    <property type="entry name" value="YacH"/>
</dbReference>